<accession>I4YUE7</accession>
<dbReference type="GO" id="GO:0005829">
    <property type="term" value="C:cytosol"/>
    <property type="evidence" value="ECO:0007669"/>
    <property type="project" value="TreeGrafter"/>
</dbReference>
<dbReference type="OrthoDB" id="9808943at2"/>
<dbReference type="HOGENOM" id="CLU_100715_7_1_5"/>
<dbReference type="InterPro" id="IPR035959">
    <property type="entry name" value="RutC-like_sf"/>
</dbReference>
<keyword evidence="3" id="KW-1185">Reference proteome</keyword>
<dbReference type="InterPro" id="IPR006056">
    <property type="entry name" value="RidA"/>
</dbReference>
<dbReference type="NCBIfam" id="TIGR00004">
    <property type="entry name" value="Rid family detoxifying hydrolase"/>
    <property type="match status" value="1"/>
</dbReference>
<dbReference type="Pfam" id="PF01042">
    <property type="entry name" value="Ribonuc_L-PSP"/>
    <property type="match status" value="1"/>
</dbReference>
<evidence type="ECO:0000256" key="1">
    <source>
        <dbReference type="ARBA" id="ARBA00010552"/>
    </source>
</evidence>
<dbReference type="Proteomes" id="UP000003947">
    <property type="component" value="Unassembled WGS sequence"/>
</dbReference>
<sequence>MRVPITYPGTKQEDRPMGSAPLSPAVRLGNTLFISGQVAIDPITGAIVGDDVATQTHQVLTNIKTLVEAAGLTMKNVGKVGIFLTDVADFDTMNAVYAEFFDAPFPARATVGITLNNPSLLVEMDAIAVAV</sequence>
<gene>
    <name evidence="2" type="ORF">MicloDRAFT_00041590</name>
</gene>
<dbReference type="CDD" id="cd00448">
    <property type="entry name" value="YjgF_YER057c_UK114_family"/>
    <property type="match status" value="1"/>
</dbReference>
<dbReference type="GO" id="GO:0019239">
    <property type="term" value="F:deaminase activity"/>
    <property type="evidence" value="ECO:0007669"/>
    <property type="project" value="TreeGrafter"/>
</dbReference>
<reference evidence="2 3" key="1">
    <citation type="submission" date="2012-02" db="EMBL/GenBank/DDBJ databases">
        <title>Improved High-Quality Draft sequence of Microvirga sp. WSM3557.</title>
        <authorList>
            <consortium name="US DOE Joint Genome Institute"/>
            <person name="Lucas S."/>
            <person name="Han J."/>
            <person name="Lapidus A."/>
            <person name="Cheng J.-F."/>
            <person name="Goodwin L."/>
            <person name="Pitluck S."/>
            <person name="Peters L."/>
            <person name="Zhang X."/>
            <person name="Detter J.C."/>
            <person name="Han C."/>
            <person name="Tapia R."/>
            <person name="Land M."/>
            <person name="Hauser L."/>
            <person name="Kyrpides N."/>
            <person name="Ivanova N."/>
            <person name="Pagani I."/>
            <person name="Brau L."/>
            <person name="Yates R."/>
            <person name="O'Hara G."/>
            <person name="Rui T."/>
            <person name="Howieson J."/>
            <person name="Reeve W."/>
            <person name="Woyke T."/>
        </authorList>
    </citation>
    <scope>NUCLEOTIDE SEQUENCE [LARGE SCALE GENOMIC DNA]</scope>
    <source>
        <strain evidence="2 3">WSM3557</strain>
    </source>
</reference>
<dbReference type="STRING" id="864069.MicloDRAFT_00041590"/>
<dbReference type="PANTHER" id="PTHR11803:SF39">
    <property type="entry name" value="2-IMINOBUTANOATE_2-IMINOPROPANOATE DEAMINASE"/>
    <property type="match status" value="1"/>
</dbReference>
<dbReference type="eggNOG" id="COG0251">
    <property type="taxonomic scope" value="Bacteria"/>
</dbReference>
<comment type="similarity">
    <text evidence="1">Belongs to the RutC family.</text>
</comment>
<dbReference type="InterPro" id="IPR006175">
    <property type="entry name" value="YjgF/YER057c/UK114"/>
</dbReference>
<evidence type="ECO:0000313" key="3">
    <source>
        <dbReference type="Proteomes" id="UP000003947"/>
    </source>
</evidence>
<organism evidence="2 3">
    <name type="scientific">Microvirga lotononidis</name>
    <dbReference type="NCBI Taxonomy" id="864069"/>
    <lineage>
        <taxon>Bacteria</taxon>
        <taxon>Pseudomonadati</taxon>
        <taxon>Pseudomonadota</taxon>
        <taxon>Alphaproteobacteria</taxon>
        <taxon>Hyphomicrobiales</taxon>
        <taxon>Methylobacteriaceae</taxon>
        <taxon>Microvirga</taxon>
    </lineage>
</organism>
<name>I4YUE7_9HYPH</name>
<dbReference type="RefSeq" id="WP_009763639.1">
    <property type="nucleotide sequence ID" value="NZ_CP141048.1"/>
</dbReference>
<dbReference type="FunFam" id="3.30.1330.40:FF:000001">
    <property type="entry name" value="L-PSP family endoribonuclease"/>
    <property type="match status" value="1"/>
</dbReference>
<protein>
    <submittedName>
        <fullName evidence="2">Endoribonuclease L-PSP, putative</fullName>
    </submittedName>
</protein>
<dbReference type="PANTHER" id="PTHR11803">
    <property type="entry name" value="2-IMINOBUTANOATE/2-IMINOPROPANOATE DEAMINASE RIDA"/>
    <property type="match status" value="1"/>
</dbReference>
<dbReference type="EMBL" id="JH660645">
    <property type="protein sequence ID" value="EIM27589.1"/>
    <property type="molecule type" value="Genomic_DNA"/>
</dbReference>
<dbReference type="Gene3D" id="3.30.1330.40">
    <property type="entry name" value="RutC-like"/>
    <property type="match status" value="1"/>
</dbReference>
<dbReference type="SUPFAM" id="SSF55298">
    <property type="entry name" value="YjgF-like"/>
    <property type="match status" value="1"/>
</dbReference>
<dbReference type="AlphaFoldDB" id="I4YUE7"/>
<dbReference type="PATRIC" id="fig|864069.3.peg.4506"/>
<proteinExistence type="inferred from homology"/>
<evidence type="ECO:0000313" key="2">
    <source>
        <dbReference type="EMBL" id="EIM27589.1"/>
    </source>
</evidence>